<evidence type="ECO:0000256" key="2">
    <source>
        <dbReference type="ARBA" id="ARBA00010131"/>
    </source>
</evidence>
<reference evidence="8" key="1">
    <citation type="submission" date="2025-08" db="UniProtKB">
        <authorList>
            <consortium name="RefSeq"/>
        </authorList>
    </citation>
    <scope>IDENTIFICATION</scope>
    <source>
        <tissue evidence="8">Whole body</tissue>
    </source>
</reference>
<dbReference type="KEGG" id="ccal:108622963"/>
<dbReference type="Pfam" id="PF14778">
    <property type="entry name" value="ODR4-like"/>
    <property type="match status" value="1"/>
</dbReference>
<evidence type="ECO:0000256" key="1">
    <source>
        <dbReference type="ARBA" id="ARBA00004370"/>
    </source>
</evidence>
<evidence type="ECO:0000256" key="4">
    <source>
        <dbReference type="ARBA" id="ARBA00022989"/>
    </source>
</evidence>
<dbReference type="PANTHER" id="PTHR33966">
    <property type="entry name" value="PROTEIN ODR-4 HOMOLOG"/>
    <property type="match status" value="1"/>
</dbReference>
<evidence type="ECO:0000256" key="3">
    <source>
        <dbReference type="ARBA" id="ARBA00022692"/>
    </source>
</evidence>
<evidence type="ECO:0000313" key="7">
    <source>
        <dbReference type="Proteomes" id="UP000694925"/>
    </source>
</evidence>
<dbReference type="GO" id="GO:0016020">
    <property type="term" value="C:membrane"/>
    <property type="evidence" value="ECO:0007669"/>
    <property type="project" value="UniProtKB-SubCell"/>
</dbReference>
<organism evidence="7 8">
    <name type="scientific">Ceratina calcarata</name>
    <dbReference type="NCBI Taxonomy" id="156304"/>
    <lineage>
        <taxon>Eukaryota</taxon>
        <taxon>Metazoa</taxon>
        <taxon>Ecdysozoa</taxon>
        <taxon>Arthropoda</taxon>
        <taxon>Hexapoda</taxon>
        <taxon>Insecta</taxon>
        <taxon>Pterygota</taxon>
        <taxon>Neoptera</taxon>
        <taxon>Endopterygota</taxon>
        <taxon>Hymenoptera</taxon>
        <taxon>Apocrita</taxon>
        <taxon>Aculeata</taxon>
        <taxon>Apoidea</taxon>
        <taxon>Anthophila</taxon>
        <taxon>Apidae</taxon>
        <taxon>Ceratina</taxon>
        <taxon>Zadontomerus</taxon>
    </lineage>
</organism>
<accession>A0AAJ7IU63</accession>
<keyword evidence="3 6" id="KW-0812">Transmembrane</keyword>
<dbReference type="GO" id="GO:0008104">
    <property type="term" value="P:intracellular protein localization"/>
    <property type="evidence" value="ECO:0007669"/>
    <property type="project" value="TreeGrafter"/>
</dbReference>
<dbReference type="RefSeq" id="XP_017876659.1">
    <property type="nucleotide sequence ID" value="XM_018021170.2"/>
</dbReference>
<comment type="subcellular location">
    <subcellularLocation>
        <location evidence="1">Membrane</location>
    </subcellularLocation>
</comment>
<sequence length="462" mass="51872">MGRTVYAEERLYNYLMSLAKPDEYTIGLILGQSTGQKDYIVHLAKTPPPLGKNVVEESVLSSPTDSEQNTVESHIKSVKDIPESWVADHAKHVTRMLPGGMRVLGTFVVGPEDAINDSTNAHKFRSVLVAMHKNLSHNKYLCGNNNEEHLILNLNSITQKYTCKSVETHKTGMMKPADWKFQTKTTKWHQLETLVDFDRLFLISANKNPETLKRQLQDILKSISEIIESSLVVIEGEVRSANDTLEVISKSKKNEKNCKDNDKNNDDKSIQINLYIPCQENNTSSDVRITPCSASIRLVGQLVSRTFVHHKANIEEANTAIKQDIIRSLASRLEMHWDSLIDEEAGSPEENITLHEPPRRVLIALPDSKVTLSDYLFPGEGPQEALLSLQELLDLEVQESNVQKDIELQADPGEFYAQNEIDVKAVNLGTDTSENRQMKVYIAGLGIAILIVILAIIVHKLY</sequence>
<dbReference type="Proteomes" id="UP000694925">
    <property type="component" value="Unplaced"/>
</dbReference>
<gene>
    <name evidence="8" type="primary">LOC108622963</name>
</gene>
<keyword evidence="4 6" id="KW-1133">Transmembrane helix</keyword>
<keyword evidence="7" id="KW-1185">Reference proteome</keyword>
<dbReference type="AlphaFoldDB" id="A0AAJ7IU63"/>
<proteinExistence type="inferred from homology"/>
<feature type="transmembrane region" description="Helical" evidence="6">
    <location>
        <begin position="440"/>
        <end position="458"/>
    </location>
</feature>
<protein>
    <submittedName>
        <fullName evidence="8">Protein odr-4 homolog</fullName>
    </submittedName>
</protein>
<dbReference type="GeneID" id="108622963"/>
<name>A0AAJ7IU63_9HYME</name>
<evidence type="ECO:0000256" key="5">
    <source>
        <dbReference type="ARBA" id="ARBA00023136"/>
    </source>
</evidence>
<keyword evidence="5 6" id="KW-0472">Membrane</keyword>
<dbReference type="InterPro" id="IPR029454">
    <property type="entry name" value="ODR-4-like"/>
</dbReference>
<evidence type="ECO:0000313" key="8">
    <source>
        <dbReference type="RefSeq" id="XP_017876659.1"/>
    </source>
</evidence>
<comment type="similarity">
    <text evidence="2">Belongs to the ODR-4 family.</text>
</comment>
<dbReference type="PANTHER" id="PTHR33966:SF1">
    <property type="entry name" value="PROTEIN ODR-4 HOMOLOG"/>
    <property type="match status" value="1"/>
</dbReference>
<evidence type="ECO:0000256" key="6">
    <source>
        <dbReference type="SAM" id="Phobius"/>
    </source>
</evidence>
<dbReference type="GO" id="GO:0012505">
    <property type="term" value="C:endomembrane system"/>
    <property type="evidence" value="ECO:0007669"/>
    <property type="project" value="TreeGrafter"/>
</dbReference>